<protein>
    <submittedName>
        <fullName evidence="8">GtrA family protein</fullName>
    </submittedName>
</protein>
<name>A0A927IH68_9BACT</name>
<dbReference type="GO" id="GO:0005886">
    <property type="term" value="C:plasma membrane"/>
    <property type="evidence" value="ECO:0007669"/>
    <property type="project" value="TreeGrafter"/>
</dbReference>
<dbReference type="EMBL" id="JACYFG010000007">
    <property type="protein sequence ID" value="MBD5779413.1"/>
    <property type="molecule type" value="Genomic_DNA"/>
</dbReference>
<dbReference type="AlphaFoldDB" id="A0A927IH68"/>
<proteinExistence type="inferred from homology"/>
<evidence type="ECO:0000256" key="3">
    <source>
        <dbReference type="ARBA" id="ARBA00022692"/>
    </source>
</evidence>
<dbReference type="RefSeq" id="WP_191616538.1">
    <property type="nucleotide sequence ID" value="NZ_JACYFG010000007.1"/>
</dbReference>
<feature type="transmembrane region" description="Helical" evidence="6">
    <location>
        <begin position="78"/>
        <end position="95"/>
    </location>
</feature>
<accession>A0A927IH68</accession>
<feature type="transmembrane region" description="Helical" evidence="6">
    <location>
        <begin position="41"/>
        <end position="58"/>
    </location>
</feature>
<keyword evidence="9" id="KW-1185">Reference proteome</keyword>
<sequence length="134" mass="15285">MDESRKTALQAIRFLIVSGVSLSIDYGVYSFLSHFTMLDSSWAKRVSFVCIFAWGYFAHKHFTFKNRGFSASEPLRFGLLYLTGWVINSLVHDYAAANPGASNPAFLAATFVWACWNFVGQKFFVFRKREIEEG</sequence>
<reference evidence="8" key="1">
    <citation type="submission" date="2020-09" db="EMBL/GenBank/DDBJ databases">
        <title>Pelagicoccus enzymogenes sp. nov. with an EPS production, isolated from marine sediment.</title>
        <authorList>
            <person name="Feng X."/>
        </authorList>
    </citation>
    <scope>NUCLEOTIDE SEQUENCE</scope>
    <source>
        <strain evidence="8">NFK12</strain>
    </source>
</reference>
<evidence type="ECO:0000313" key="8">
    <source>
        <dbReference type="EMBL" id="MBD5779413.1"/>
    </source>
</evidence>
<dbReference type="Pfam" id="PF04138">
    <property type="entry name" value="GtrA_DPMS_TM"/>
    <property type="match status" value="1"/>
</dbReference>
<gene>
    <name evidence="8" type="ORF">IEN85_07895</name>
</gene>
<evidence type="ECO:0000313" key="9">
    <source>
        <dbReference type="Proteomes" id="UP000622317"/>
    </source>
</evidence>
<evidence type="ECO:0000256" key="1">
    <source>
        <dbReference type="ARBA" id="ARBA00004141"/>
    </source>
</evidence>
<comment type="caution">
    <text evidence="8">The sequence shown here is derived from an EMBL/GenBank/DDBJ whole genome shotgun (WGS) entry which is preliminary data.</text>
</comment>
<comment type="subcellular location">
    <subcellularLocation>
        <location evidence="1">Membrane</location>
        <topology evidence="1">Multi-pass membrane protein</topology>
    </subcellularLocation>
</comment>
<feature type="domain" description="GtrA/DPMS transmembrane" evidence="7">
    <location>
        <begin position="13"/>
        <end position="126"/>
    </location>
</feature>
<dbReference type="GO" id="GO:0000271">
    <property type="term" value="P:polysaccharide biosynthetic process"/>
    <property type="evidence" value="ECO:0007669"/>
    <property type="project" value="InterPro"/>
</dbReference>
<comment type="similarity">
    <text evidence="2">Belongs to the GtrA family.</text>
</comment>
<evidence type="ECO:0000256" key="4">
    <source>
        <dbReference type="ARBA" id="ARBA00022989"/>
    </source>
</evidence>
<organism evidence="8 9">
    <name type="scientific">Pelagicoccus enzymogenes</name>
    <dbReference type="NCBI Taxonomy" id="2773457"/>
    <lineage>
        <taxon>Bacteria</taxon>
        <taxon>Pseudomonadati</taxon>
        <taxon>Verrucomicrobiota</taxon>
        <taxon>Opitutia</taxon>
        <taxon>Puniceicoccales</taxon>
        <taxon>Pelagicoccaceae</taxon>
        <taxon>Pelagicoccus</taxon>
    </lineage>
</organism>
<feature type="transmembrane region" description="Helical" evidence="6">
    <location>
        <begin position="101"/>
        <end position="119"/>
    </location>
</feature>
<keyword evidence="3 6" id="KW-0812">Transmembrane</keyword>
<dbReference type="Proteomes" id="UP000622317">
    <property type="component" value="Unassembled WGS sequence"/>
</dbReference>
<evidence type="ECO:0000256" key="2">
    <source>
        <dbReference type="ARBA" id="ARBA00009399"/>
    </source>
</evidence>
<dbReference type="InterPro" id="IPR007267">
    <property type="entry name" value="GtrA_DPMS_TM"/>
</dbReference>
<evidence type="ECO:0000256" key="5">
    <source>
        <dbReference type="ARBA" id="ARBA00023136"/>
    </source>
</evidence>
<dbReference type="PANTHER" id="PTHR38459">
    <property type="entry name" value="PROPHAGE BACTOPRENOL-LINKED GLUCOSE TRANSLOCASE HOMOLOG"/>
    <property type="match status" value="1"/>
</dbReference>
<evidence type="ECO:0000259" key="7">
    <source>
        <dbReference type="Pfam" id="PF04138"/>
    </source>
</evidence>
<evidence type="ECO:0000256" key="6">
    <source>
        <dbReference type="SAM" id="Phobius"/>
    </source>
</evidence>
<dbReference type="InterPro" id="IPR051401">
    <property type="entry name" value="GtrA_CellWall_Glycosyl"/>
</dbReference>
<keyword evidence="4 6" id="KW-1133">Transmembrane helix</keyword>
<keyword evidence="5 6" id="KW-0472">Membrane</keyword>
<dbReference type="PANTHER" id="PTHR38459:SF1">
    <property type="entry name" value="PROPHAGE BACTOPRENOL-LINKED GLUCOSE TRANSLOCASE HOMOLOG"/>
    <property type="match status" value="1"/>
</dbReference>
<feature type="transmembrane region" description="Helical" evidence="6">
    <location>
        <begin position="12"/>
        <end position="29"/>
    </location>
</feature>